<dbReference type="FunFam" id="3.30.420.10:FF:000076">
    <property type="entry name" value="RBR-type E3 ubiquitin transferase"/>
    <property type="match status" value="1"/>
</dbReference>
<dbReference type="PANTHER" id="PTHR48475">
    <property type="entry name" value="RIBONUCLEASE H"/>
    <property type="match status" value="1"/>
</dbReference>
<evidence type="ECO:0000313" key="2">
    <source>
        <dbReference type="EMBL" id="TGK35506.1"/>
    </source>
</evidence>
<accession>A0A5F1YDU0</accession>
<evidence type="ECO:0000313" key="3">
    <source>
        <dbReference type="Proteomes" id="UP000298277"/>
    </source>
</evidence>
<dbReference type="OrthoDB" id="7845843at2"/>
<dbReference type="GO" id="GO:0004523">
    <property type="term" value="F:RNA-DNA hybrid ribonuclease activity"/>
    <property type="evidence" value="ECO:0007669"/>
    <property type="project" value="InterPro"/>
</dbReference>
<dbReference type="InterPro" id="IPR002156">
    <property type="entry name" value="RNaseH_domain"/>
</dbReference>
<dbReference type="EMBL" id="RQFA01000028">
    <property type="protein sequence ID" value="TGK35506.1"/>
    <property type="molecule type" value="Genomic_DNA"/>
</dbReference>
<dbReference type="RefSeq" id="WP_135590819.1">
    <property type="nucleotide sequence ID" value="NZ_RQEZ01000037.1"/>
</dbReference>
<sequence length="128" mass="14535">MIRIFCDGASKGNPGPASIGVIGFIQDREEFTISERIGETTNNVAEWTALQKGLEECKRRGYDTVHAFLDSELVVKQVVGKYKVKQPHLLEFKKEVDKLISTLESFQITHVPREKNKRADQLANEAFR</sequence>
<comment type="caution">
    <text evidence="2">The sequence shown here is derived from an EMBL/GenBank/DDBJ whole genome shotgun (WGS) entry which is preliminary data.</text>
</comment>
<proteinExistence type="predicted"/>
<dbReference type="Gene3D" id="3.30.420.10">
    <property type="entry name" value="Ribonuclease H-like superfamily/Ribonuclease H"/>
    <property type="match status" value="1"/>
</dbReference>
<dbReference type="CDD" id="cd09279">
    <property type="entry name" value="RNase_HI_like"/>
    <property type="match status" value="1"/>
</dbReference>
<feature type="domain" description="RNase H type-1" evidence="1">
    <location>
        <begin position="1"/>
        <end position="128"/>
    </location>
</feature>
<evidence type="ECO:0000259" key="1">
    <source>
        <dbReference type="PROSITE" id="PS50879"/>
    </source>
</evidence>
<name>A0A5F1YDU0_9LEPT</name>
<dbReference type="PANTHER" id="PTHR48475:SF1">
    <property type="entry name" value="RNASE H TYPE-1 DOMAIN-CONTAINING PROTEIN"/>
    <property type="match status" value="1"/>
</dbReference>
<dbReference type="InterPro" id="IPR012337">
    <property type="entry name" value="RNaseH-like_sf"/>
</dbReference>
<dbReference type="SUPFAM" id="SSF53098">
    <property type="entry name" value="Ribonuclease H-like"/>
    <property type="match status" value="1"/>
</dbReference>
<dbReference type="Pfam" id="PF13456">
    <property type="entry name" value="RVT_3"/>
    <property type="match status" value="1"/>
</dbReference>
<keyword evidence="3" id="KW-1185">Reference proteome</keyword>
<dbReference type="Proteomes" id="UP000298277">
    <property type="component" value="Unassembled WGS sequence"/>
</dbReference>
<dbReference type="PROSITE" id="PS50879">
    <property type="entry name" value="RNASE_H_1"/>
    <property type="match status" value="1"/>
</dbReference>
<dbReference type="AlphaFoldDB" id="A0A5F1YDU0"/>
<dbReference type="InterPro" id="IPR036397">
    <property type="entry name" value="RNaseH_sf"/>
</dbReference>
<organism evidence="2 3">
    <name type="scientific">Leptospira gomenensis</name>
    <dbReference type="NCBI Taxonomy" id="2484974"/>
    <lineage>
        <taxon>Bacteria</taxon>
        <taxon>Pseudomonadati</taxon>
        <taxon>Spirochaetota</taxon>
        <taxon>Spirochaetia</taxon>
        <taxon>Leptospirales</taxon>
        <taxon>Leptospiraceae</taxon>
        <taxon>Leptospira</taxon>
    </lineage>
</organism>
<reference evidence="2" key="1">
    <citation type="journal article" date="2019" name="PLoS Negl. Trop. Dis.">
        <title>Revisiting the worldwide diversity of Leptospira species in the environment.</title>
        <authorList>
            <person name="Vincent A.T."/>
            <person name="Schiettekatte O."/>
            <person name="Bourhy P."/>
            <person name="Veyrier F.J."/>
            <person name="Picardeau M."/>
        </authorList>
    </citation>
    <scope>NUCLEOTIDE SEQUENCE [LARGE SCALE GENOMIC DNA]</scope>
    <source>
        <strain evidence="2">201800299</strain>
    </source>
</reference>
<gene>
    <name evidence="2" type="ORF">EHQ17_06125</name>
</gene>
<protein>
    <submittedName>
        <fullName evidence="2">Ribonuclease HI family protein</fullName>
    </submittedName>
</protein>
<dbReference type="GO" id="GO:0003676">
    <property type="term" value="F:nucleic acid binding"/>
    <property type="evidence" value="ECO:0007669"/>
    <property type="project" value="InterPro"/>
</dbReference>